<comment type="function">
    <text evidence="2">Involved in bacillithiol (BSH) biosynthesis. May catalyze the last step of the pathway, the addition of cysteine to glucosamine malate (GlcN-Mal) to generate BSH.</text>
</comment>
<reference evidence="5 6" key="1">
    <citation type="submission" date="2021-01" db="EMBL/GenBank/DDBJ databases">
        <title>Genomic Encyclopedia of Type Strains, Phase IV (KMG-IV): sequencing the most valuable type-strain genomes for metagenomic binning, comparative biology and taxonomic classification.</title>
        <authorList>
            <person name="Goeker M."/>
        </authorList>
    </citation>
    <scope>NUCLEOTIDE SEQUENCE [LARGE SCALE GENOMIC DNA]</scope>
    <source>
        <strain evidence="5 6">DSM 104297</strain>
    </source>
</reference>
<name>A0ABS2QQT1_9BACI</name>
<feature type="domain" description="Bacillithiol biosynthesis BshC C-terminal coiled-coil" evidence="4">
    <location>
        <begin position="383"/>
        <end position="540"/>
    </location>
</feature>
<dbReference type="NCBIfam" id="TIGR03998">
    <property type="entry name" value="thiol_BshC"/>
    <property type="match status" value="1"/>
</dbReference>
<dbReference type="RefSeq" id="WP_205183511.1">
    <property type="nucleotide sequence ID" value="NZ_JAFBFC010000001.1"/>
</dbReference>
<evidence type="ECO:0000313" key="6">
    <source>
        <dbReference type="Proteomes" id="UP000809829"/>
    </source>
</evidence>
<dbReference type="HAMAP" id="MF_01867">
    <property type="entry name" value="BshC"/>
    <property type="match status" value="1"/>
</dbReference>
<gene>
    <name evidence="2" type="primary">bshC</name>
    <name evidence="5" type="ORF">JOC83_000591</name>
</gene>
<dbReference type="EC" id="6.-.-.-" evidence="2"/>
<dbReference type="PIRSF" id="PIRSF012535">
    <property type="entry name" value="UCP012535"/>
    <property type="match status" value="1"/>
</dbReference>
<dbReference type="InterPro" id="IPR011199">
    <property type="entry name" value="Bacillithiol_biosynth_BshC"/>
</dbReference>
<accession>A0ABS2QQT1</accession>
<evidence type="ECO:0000256" key="1">
    <source>
        <dbReference type="ARBA" id="ARBA00022598"/>
    </source>
</evidence>
<sequence>MEITDVSFTSTNQLTNDYINGLDKSLAFFHYNIHEKSVYQKRAQYLKAQSYPREELIEYLGEFNKKHEASSETLANIERLQDPNSVVVIGGQQAGLLTGPLYTIHKIISIVLFARQQEQALGIPVLPVFWIAGEDHDFAEINHVYAVEKGKVHKKAVKNKQLTREMVSTMQIDHTVCEKWIEDIFQSFNETEHSNSVRNLVMNTLADADTYVDFFARLTTKLFTHTGLILMDAASPEVRRIESSFFVNLIEQNAKLSAAVVSQQEVIKKSYNPLIEVTEQTAHLFYSQDGERVLLERDVKTNTFTSKQGDTILTQEELLSIARNHPERLSNNVVTRPIMQEYLFPTLSFIAGPGEIAYWAELKSAFELFNFKMPPVVPRLSYVLVERTIESYMRELNVSIEEAVNGEVGLKKEEWLTNEVRNPYEEYFNQAKEEFEQVHQKLRKNVLQEDPYFEELLLKNRGIIQKQFEIAQKIVESKQLVKNEAILKKYNAIELAIRPAEAPQERIWNICYYLNQFGVQFVSDLLRAEVEFNHKLKVVSL</sequence>
<dbReference type="InterPro" id="IPR055398">
    <property type="entry name" value="Rossmann-like_BshC"/>
</dbReference>
<organism evidence="5 6">
    <name type="scientific">Priestia iocasae</name>
    <dbReference type="NCBI Taxonomy" id="2291674"/>
    <lineage>
        <taxon>Bacteria</taxon>
        <taxon>Bacillati</taxon>
        <taxon>Bacillota</taxon>
        <taxon>Bacilli</taxon>
        <taxon>Bacillales</taxon>
        <taxon>Bacillaceae</taxon>
        <taxon>Priestia</taxon>
    </lineage>
</organism>
<evidence type="ECO:0000313" key="5">
    <source>
        <dbReference type="EMBL" id="MBM7701765.1"/>
    </source>
</evidence>
<keyword evidence="1 2" id="KW-0436">Ligase</keyword>
<comment type="similarity">
    <text evidence="2">Belongs to the BshC family.</text>
</comment>
<dbReference type="Pfam" id="PF10079">
    <property type="entry name" value="Rossmann-like_BshC"/>
    <property type="match status" value="1"/>
</dbReference>
<evidence type="ECO:0000256" key="2">
    <source>
        <dbReference type="HAMAP-Rule" id="MF_01867"/>
    </source>
</evidence>
<evidence type="ECO:0000259" key="3">
    <source>
        <dbReference type="Pfam" id="PF10079"/>
    </source>
</evidence>
<dbReference type="EMBL" id="JAFBFC010000001">
    <property type="protein sequence ID" value="MBM7701765.1"/>
    <property type="molecule type" value="Genomic_DNA"/>
</dbReference>
<dbReference type="Proteomes" id="UP000809829">
    <property type="component" value="Unassembled WGS sequence"/>
</dbReference>
<dbReference type="Pfam" id="PF24850">
    <property type="entry name" value="CC_BshC"/>
    <property type="match status" value="1"/>
</dbReference>
<dbReference type="InterPro" id="IPR055399">
    <property type="entry name" value="CC_BshC"/>
</dbReference>
<comment type="caution">
    <text evidence="5">The sequence shown here is derived from an EMBL/GenBank/DDBJ whole genome shotgun (WGS) entry which is preliminary data.</text>
</comment>
<keyword evidence="6" id="KW-1185">Reference proteome</keyword>
<proteinExistence type="inferred from homology"/>
<protein>
    <recommendedName>
        <fullName evidence="2">Putative cysteine ligase BshC</fullName>
        <ecNumber evidence="2">6.-.-.-</ecNumber>
    </recommendedName>
</protein>
<feature type="domain" description="Bacillithiol biosynthesis BshC N-terminal Rossmann-like" evidence="3">
    <location>
        <begin position="1"/>
        <end position="380"/>
    </location>
</feature>
<evidence type="ECO:0000259" key="4">
    <source>
        <dbReference type="Pfam" id="PF24850"/>
    </source>
</evidence>